<keyword evidence="5" id="KW-1133">Transmembrane helix</keyword>
<dbReference type="CDD" id="cd11386">
    <property type="entry name" value="MCP_signal"/>
    <property type="match status" value="1"/>
</dbReference>
<evidence type="ECO:0000256" key="1">
    <source>
        <dbReference type="ARBA" id="ARBA00004370"/>
    </source>
</evidence>
<accession>A0A0A0BDG1</accession>
<comment type="similarity">
    <text evidence="3">Belongs to the methyl-accepting chemotaxis (MCP) protein family.</text>
</comment>
<dbReference type="InterPro" id="IPR004089">
    <property type="entry name" value="MCPsignal_dom"/>
</dbReference>
<dbReference type="AlphaFoldDB" id="A0A0A0BDG1"/>
<dbReference type="Pfam" id="PF00015">
    <property type="entry name" value="MCPsignal"/>
    <property type="match status" value="1"/>
</dbReference>
<feature type="transmembrane region" description="Helical" evidence="5">
    <location>
        <begin position="294"/>
        <end position="313"/>
    </location>
</feature>
<name>A0A0A0BDG1_9GAMM</name>
<evidence type="ECO:0000256" key="3">
    <source>
        <dbReference type="ARBA" id="ARBA00029447"/>
    </source>
</evidence>
<dbReference type="GO" id="GO:0006935">
    <property type="term" value="P:chemotaxis"/>
    <property type="evidence" value="ECO:0007669"/>
    <property type="project" value="UniProtKB-ARBA"/>
</dbReference>
<dbReference type="Gene3D" id="1.10.287.950">
    <property type="entry name" value="Methyl-accepting chemotaxis protein"/>
    <property type="match status" value="1"/>
</dbReference>
<feature type="domain" description="Methyl-accepting transducer" evidence="6">
    <location>
        <begin position="373"/>
        <end position="609"/>
    </location>
</feature>
<dbReference type="Proteomes" id="UP000029999">
    <property type="component" value="Unassembled WGS sequence"/>
</dbReference>
<keyword evidence="5" id="KW-0472">Membrane</keyword>
<dbReference type="GO" id="GO:0007165">
    <property type="term" value="P:signal transduction"/>
    <property type="evidence" value="ECO:0007669"/>
    <property type="project" value="UniProtKB-KW"/>
</dbReference>
<dbReference type="RefSeq" id="WP_036315758.1">
    <property type="nucleotide sequence ID" value="NZ_JRQD01000007.1"/>
</dbReference>
<gene>
    <name evidence="7" type="ORF">LP43_2448</name>
</gene>
<comment type="caution">
    <text evidence="7">The sequence shown here is derived from an EMBL/GenBank/DDBJ whole genome shotgun (WGS) entry which is preliminary data.</text>
</comment>
<dbReference type="SMART" id="SM00283">
    <property type="entry name" value="MA"/>
    <property type="match status" value="1"/>
</dbReference>
<evidence type="ECO:0000259" key="6">
    <source>
        <dbReference type="PROSITE" id="PS50111"/>
    </source>
</evidence>
<proteinExistence type="inferred from homology"/>
<organism evidence="7 8">
    <name type="scientific">Methylophaga thiooxydans</name>
    <dbReference type="NCBI Taxonomy" id="392484"/>
    <lineage>
        <taxon>Bacteria</taxon>
        <taxon>Pseudomonadati</taxon>
        <taxon>Pseudomonadota</taxon>
        <taxon>Gammaproteobacteria</taxon>
        <taxon>Thiotrichales</taxon>
        <taxon>Piscirickettsiaceae</taxon>
        <taxon>Methylophaga</taxon>
    </lineage>
</organism>
<dbReference type="GO" id="GO:0016020">
    <property type="term" value="C:membrane"/>
    <property type="evidence" value="ECO:0007669"/>
    <property type="project" value="UniProtKB-SubCell"/>
</dbReference>
<dbReference type="FunFam" id="1.10.287.950:FF:000001">
    <property type="entry name" value="Methyl-accepting chemotaxis sensory transducer"/>
    <property type="match status" value="1"/>
</dbReference>
<protein>
    <submittedName>
        <fullName evidence="7">Methyl-accepting chemotaxis protein</fullName>
    </submittedName>
</protein>
<dbReference type="SUPFAM" id="SSF58104">
    <property type="entry name" value="Methyl-accepting chemotaxis protein (MCP) signaling domain"/>
    <property type="match status" value="1"/>
</dbReference>
<dbReference type="STRING" id="392484.LP43_2448"/>
<dbReference type="EMBL" id="JRQD01000007">
    <property type="protein sequence ID" value="KGM05885.1"/>
    <property type="molecule type" value="Genomic_DNA"/>
</dbReference>
<evidence type="ECO:0000256" key="5">
    <source>
        <dbReference type="SAM" id="Phobius"/>
    </source>
</evidence>
<dbReference type="PROSITE" id="PS50111">
    <property type="entry name" value="CHEMOTAXIS_TRANSDUC_2"/>
    <property type="match status" value="1"/>
</dbReference>
<evidence type="ECO:0000313" key="7">
    <source>
        <dbReference type="EMBL" id="KGM05885.1"/>
    </source>
</evidence>
<sequence>MKLSTVSRSLIIAVITLLTLSAAIGIWGWRQLDKPYQISEQFKQYRDVFDIDARILLERYLASGQANLLLEAENKLEKMAAESLDWLSPEENQQILDAIAKLREQVSLVRAAGKLAANPQGLLINNERERGGDLALLVDYAQQADYEYSTVKLRFLKTLAELGQGLNKISLQRQLYIESADEQRAQALLSENTRFSELVSELENMPRFGIYTDVDQEALIPQEPDEVGELSISSLRSLTRRYEKEIANTAELDSRMAESREQLNTQIQALQSLLGQFQQRIGDIKAAITNQVRWALLVAVALIILALTAQFLLQNRMIGFLLQLERFFNAMLRGNYTQKLASELPFDETQSVEKSANHLQSYLAELITKLEVQARDVTDASQAMQAISQATLDLTVQQQSSTDHVATAVTELSYSFKEVANNASKASNSATEANKTTLQARQTLGVATQASEKLAADLMEVENVMGRLEQDGKNIGAVLEVIQGVAEQTNLLALNAAIEAARAGEHGRGFAVVADEVRQLASRTTQSTEEIRTIIEQLRTSGTEATEIVTRQSLAAKDCAKQTADAGLAIEPVVVSMDTITQMNAAIAAATQEQTSTVDEIARSTEQIKFDSERVNQQIADISLAGDGLTSISQTLEQLVRRLKAEKD</sequence>
<evidence type="ECO:0000256" key="4">
    <source>
        <dbReference type="PROSITE-ProRule" id="PRU00284"/>
    </source>
</evidence>
<reference evidence="7 8" key="1">
    <citation type="submission" date="2014-09" db="EMBL/GenBank/DDBJ databases">
        <authorList>
            <person name="Grob C."/>
            <person name="Taubert M."/>
            <person name="Howat A.M."/>
            <person name="Burns O.J."/>
            <person name="Dixon J.L."/>
            <person name="Chen Y."/>
            <person name="Murrell J.C."/>
        </authorList>
    </citation>
    <scope>NUCLEOTIDE SEQUENCE [LARGE SCALE GENOMIC DNA]</scope>
    <source>
        <strain evidence="7">L4</strain>
    </source>
</reference>
<comment type="subcellular location">
    <subcellularLocation>
        <location evidence="1">Membrane</location>
    </subcellularLocation>
</comment>
<evidence type="ECO:0000313" key="8">
    <source>
        <dbReference type="Proteomes" id="UP000029999"/>
    </source>
</evidence>
<evidence type="ECO:0000256" key="2">
    <source>
        <dbReference type="ARBA" id="ARBA00023224"/>
    </source>
</evidence>
<keyword evidence="2 4" id="KW-0807">Transducer</keyword>
<keyword evidence="5" id="KW-0812">Transmembrane</keyword>
<dbReference type="PANTHER" id="PTHR32089">
    <property type="entry name" value="METHYL-ACCEPTING CHEMOTAXIS PROTEIN MCPB"/>
    <property type="match status" value="1"/>
</dbReference>
<dbReference type="PANTHER" id="PTHR32089:SF70">
    <property type="entry name" value="ENERGY TAXIS MODULATING METHYL ACCEPTING SENSORY TRANSDUCER"/>
    <property type="match status" value="1"/>
</dbReference>